<protein>
    <submittedName>
        <fullName evidence="2">TnpA family transposase</fullName>
    </submittedName>
</protein>
<accession>A0ABR9LQ55</accession>
<organism evidence="2 3">
    <name type="scientific">Nonomuraea angiospora</name>
    <dbReference type="NCBI Taxonomy" id="46172"/>
    <lineage>
        <taxon>Bacteria</taxon>
        <taxon>Bacillati</taxon>
        <taxon>Actinomycetota</taxon>
        <taxon>Actinomycetes</taxon>
        <taxon>Streptosporangiales</taxon>
        <taxon>Streptosporangiaceae</taxon>
        <taxon>Nonomuraea</taxon>
    </lineage>
</organism>
<comment type="caution">
    <text evidence="2">The sequence shown here is derived from an EMBL/GenBank/DDBJ whole genome shotgun (WGS) entry which is preliminary data.</text>
</comment>
<dbReference type="InterPro" id="IPR002513">
    <property type="entry name" value="Tn3_Tnp_DDE_dom"/>
</dbReference>
<name>A0ABR9LQ55_9ACTN</name>
<gene>
    <name evidence="2" type="ORF">H4W80_001041</name>
</gene>
<dbReference type="Proteomes" id="UP000633509">
    <property type="component" value="Unassembled WGS sequence"/>
</dbReference>
<evidence type="ECO:0000313" key="2">
    <source>
        <dbReference type="EMBL" id="MBE1582783.1"/>
    </source>
</evidence>
<feature type="domain" description="Tn3 transposase DDE" evidence="1">
    <location>
        <begin position="5"/>
        <end position="61"/>
    </location>
</feature>
<dbReference type="EMBL" id="JADBEK010000001">
    <property type="protein sequence ID" value="MBE1582783.1"/>
    <property type="molecule type" value="Genomic_DNA"/>
</dbReference>
<sequence>MAGWLKYGQATASLVVGKWSAASRQNTLAAALKESLYAAKYLSDPPYRRKIARQPNKGETRLWPGGAR</sequence>
<keyword evidence="3" id="KW-1185">Reference proteome</keyword>
<proteinExistence type="predicted"/>
<evidence type="ECO:0000313" key="3">
    <source>
        <dbReference type="Proteomes" id="UP000633509"/>
    </source>
</evidence>
<reference evidence="2 3" key="1">
    <citation type="submission" date="2020-10" db="EMBL/GenBank/DDBJ databases">
        <title>Sequencing the genomes of 1000 actinobacteria strains.</title>
        <authorList>
            <person name="Klenk H.-P."/>
        </authorList>
    </citation>
    <scope>NUCLEOTIDE SEQUENCE [LARGE SCALE GENOMIC DNA]</scope>
    <source>
        <strain evidence="2 3">DSM 43173</strain>
    </source>
</reference>
<evidence type="ECO:0000259" key="1">
    <source>
        <dbReference type="Pfam" id="PF01526"/>
    </source>
</evidence>
<dbReference type="Pfam" id="PF01526">
    <property type="entry name" value="DDE_Tnp_Tn3"/>
    <property type="match status" value="1"/>
</dbReference>